<dbReference type="EMBL" id="CP087830">
    <property type="protein sequence ID" value="UZA02889.1"/>
    <property type="molecule type" value="Genomic_DNA"/>
</dbReference>
<evidence type="ECO:0000313" key="1">
    <source>
        <dbReference type="EMBL" id="UZA02889.1"/>
    </source>
</evidence>
<proteinExistence type="predicted"/>
<dbReference type="KEGG" id="mboi:DQF64_01295"/>
<evidence type="ECO:0000313" key="2">
    <source>
        <dbReference type="EMBL" id="UZA51914.1"/>
    </source>
</evidence>
<dbReference type="Proteomes" id="UP001163283">
    <property type="component" value="Chromosome"/>
</dbReference>
<dbReference type="AlphaFoldDB" id="A0AAQ2QAL2"/>
<accession>A0AAQ2QAL2</accession>
<evidence type="ECO:0000313" key="3">
    <source>
        <dbReference type="Proteomes" id="UP001163283"/>
    </source>
</evidence>
<reference evidence="2 3" key="1">
    <citation type="journal article" date="2022" name="BMC Microbiol.">
        <title>Whole genome sequencing of Moraxella bovis strains from North America reveals two genotypes with different genetic determinants.</title>
        <authorList>
            <person name="Wynn E.L."/>
            <person name="Hille M.M."/>
            <person name="Loy J.D."/>
            <person name="Schuller G."/>
            <person name="Kuhn K.L."/>
            <person name="Dickey A.M."/>
            <person name="Bono J.L."/>
            <person name="Clawson M.L."/>
        </authorList>
    </citation>
    <scope>NUCLEOTIDE SEQUENCE [LARGE SCALE GENOMIC DNA]</scope>
    <source>
        <strain evidence="1">SAM102599</strain>
        <strain evidence="2 3">SAM57978</strain>
    </source>
</reference>
<organism evidence="2 3">
    <name type="scientific">Moraxella bovis</name>
    <dbReference type="NCBI Taxonomy" id="476"/>
    <lineage>
        <taxon>Bacteria</taxon>
        <taxon>Pseudomonadati</taxon>
        <taxon>Pseudomonadota</taxon>
        <taxon>Gammaproteobacteria</taxon>
        <taxon>Moraxellales</taxon>
        <taxon>Moraxellaceae</taxon>
        <taxon>Moraxella</taxon>
    </lineage>
</organism>
<name>A0AAQ2QAL2_MORBO</name>
<keyword evidence="4" id="KW-1185">Reference proteome</keyword>
<protein>
    <submittedName>
        <fullName evidence="2">Uncharacterized protein</fullName>
    </submittedName>
</protein>
<dbReference type="Proteomes" id="UP001163632">
    <property type="component" value="Chromosome"/>
</dbReference>
<dbReference type="EMBL" id="CP087781">
    <property type="protein sequence ID" value="UZA51914.1"/>
    <property type="molecule type" value="Genomic_DNA"/>
</dbReference>
<sequence length="176" mass="20937">MKYCQDYPYYDLQDNFSGNFYIIKSIHELICKDDDSGKEAYIDDDTPIFSDEWLALDLDALERELSQKRTDKNIKNSMDMGFVVSDGNNKAFVLVEMRYNFLKFNNITRDDLNNKVYYSTICVKNTLNIKIYTKKYFLFAKNKVEQGRNRLNRMNPECSPDYETLGTRDLYELFFQ</sequence>
<gene>
    <name evidence="1" type="ORF">LP092_13280</name>
    <name evidence="2" type="ORF">LP129_01735</name>
</gene>
<dbReference type="GeneID" id="77187480"/>
<dbReference type="RefSeq" id="WP_078274527.1">
    <property type="nucleotide sequence ID" value="NZ_CP030241.1"/>
</dbReference>
<evidence type="ECO:0000313" key="4">
    <source>
        <dbReference type="Proteomes" id="UP001163632"/>
    </source>
</evidence>